<dbReference type="NCBIfam" id="TIGR00813">
    <property type="entry name" value="sss"/>
    <property type="match status" value="1"/>
</dbReference>
<dbReference type="PROSITE" id="PS00456">
    <property type="entry name" value="NA_SOLUT_SYMP_1"/>
    <property type="match status" value="1"/>
</dbReference>
<keyword evidence="11 14" id="KW-0739">Sodium transport</keyword>
<dbReference type="EMBL" id="FNIG01000003">
    <property type="protein sequence ID" value="SDN16764.1"/>
    <property type="molecule type" value="Genomic_DNA"/>
</dbReference>
<evidence type="ECO:0000256" key="11">
    <source>
        <dbReference type="ARBA" id="ARBA00023201"/>
    </source>
</evidence>
<keyword evidence="7 14" id="KW-1133">Transmembrane helix</keyword>
<keyword evidence="4 14" id="KW-1003">Cell membrane</keyword>
<gene>
    <name evidence="15" type="ORF">SAMN05216498_1553</name>
</gene>
<dbReference type="CDD" id="cd11475">
    <property type="entry name" value="SLC5sbd_PutP"/>
    <property type="match status" value="1"/>
</dbReference>
<keyword evidence="8 14" id="KW-0915">Sodium</keyword>
<feature type="transmembrane region" description="Helical" evidence="14">
    <location>
        <begin position="242"/>
        <end position="266"/>
    </location>
</feature>
<evidence type="ECO:0000256" key="4">
    <source>
        <dbReference type="ARBA" id="ARBA00022475"/>
    </source>
</evidence>
<feature type="transmembrane region" description="Helical" evidence="14">
    <location>
        <begin position="75"/>
        <end position="94"/>
    </location>
</feature>
<reference evidence="15 16" key="1">
    <citation type="submission" date="2016-10" db="EMBL/GenBank/DDBJ databases">
        <authorList>
            <person name="de Groot N.N."/>
        </authorList>
    </citation>
    <scope>NUCLEOTIDE SEQUENCE [LARGE SCALE GENOMIC DNA]</scope>
    <source>
        <strain evidence="15 16">CGMCC 1.3442</strain>
    </source>
</reference>
<feature type="transmembrane region" description="Helical" evidence="14">
    <location>
        <begin position="193"/>
        <end position="217"/>
    </location>
</feature>
<dbReference type="NCBIfam" id="TIGR02121">
    <property type="entry name" value="Na_Pro_sym"/>
    <property type="match status" value="1"/>
</dbReference>
<evidence type="ECO:0000256" key="13">
    <source>
        <dbReference type="RuleBase" id="RU362091"/>
    </source>
</evidence>
<evidence type="ECO:0000256" key="10">
    <source>
        <dbReference type="ARBA" id="ARBA00023136"/>
    </source>
</evidence>
<feature type="transmembrane region" description="Helical" evidence="14">
    <location>
        <begin position="440"/>
        <end position="458"/>
    </location>
</feature>
<dbReference type="Proteomes" id="UP000199334">
    <property type="component" value="Unassembled WGS sequence"/>
</dbReference>
<evidence type="ECO:0000313" key="16">
    <source>
        <dbReference type="Proteomes" id="UP000199334"/>
    </source>
</evidence>
<dbReference type="AlphaFoldDB" id="A0A1G9Z674"/>
<feature type="transmembrane region" description="Helical" evidence="14">
    <location>
        <begin position="6"/>
        <end position="25"/>
    </location>
</feature>
<comment type="catalytic activity">
    <reaction evidence="12">
        <text>L-proline(in) + Na(+)(in) = L-proline(out) + Na(+)(out)</text>
        <dbReference type="Rhea" id="RHEA:28967"/>
        <dbReference type="ChEBI" id="CHEBI:29101"/>
        <dbReference type="ChEBI" id="CHEBI:60039"/>
    </reaction>
</comment>
<dbReference type="GO" id="GO:0015824">
    <property type="term" value="P:proline transport"/>
    <property type="evidence" value="ECO:0007669"/>
    <property type="project" value="UniProtKB-UniRule"/>
</dbReference>
<evidence type="ECO:0000256" key="8">
    <source>
        <dbReference type="ARBA" id="ARBA00023053"/>
    </source>
</evidence>
<comment type="subcellular location">
    <subcellularLocation>
        <location evidence="1 14">Cell membrane</location>
        <topology evidence="1 14">Multi-pass membrane protein</topology>
    </subcellularLocation>
</comment>
<feature type="transmembrane region" description="Helical" evidence="14">
    <location>
        <begin position="464"/>
        <end position="485"/>
    </location>
</feature>
<comment type="similarity">
    <text evidence="2 13">Belongs to the sodium:solute symporter (SSF) (TC 2.A.21) family.</text>
</comment>
<dbReference type="InterPro" id="IPR038377">
    <property type="entry name" value="Na/Glc_symporter_sf"/>
</dbReference>
<feature type="transmembrane region" description="Helical" evidence="14">
    <location>
        <begin position="125"/>
        <end position="144"/>
    </location>
</feature>
<evidence type="ECO:0000313" key="15">
    <source>
        <dbReference type="EMBL" id="SDN16764.1"/>
    </source>
</evidence>
<keyword evidence="6 14" id="KW-0769">Symport</keyword>
<keyword evidence="10 14" id="KW-0472">Membrane</keyword>
<dbReference type="GO" id="GO:0005886">
    <property type="term" value="C:plasma membrane"/>
    <property type="evidence" value="ECO:0007669"/>
    <property type="project" value="UniProtKB-SubCell"/>
</dbReference>
<organism evidence="15 16">
    <name type="scientific">Tenuibacillus multivorans</name>
    <dbReference type="NCBI Taxonomy" id="237069"/>
    <lineage>
        <taxon>Bacteria</taxon>
        <taxon>Bacillati</taxon>
        <taxon>Bacillota</taxon>
        <taxon>Bacilli</taxon>
        <taxon>Bacillales</taxon>
        <taxon>Bacillaceae</taxon>
        <taxon>Tenuibacillus</taxon>
    </lineage>
</organism>
<feature type="transmembrane region" description="Helical" evidence="14">
    <location>
        <begin position="382"/>
        <end position="402"/>
    </location>
</feature>
<evidence type="ECO:0000256" key="2">
    <source>
        <dbReference type="ARBA" id="ARBA00006434"/>
    </source>
</evidence>
<dbReference type="PANTHER" id="PTHR48086:SF3">
    <property type="entry name" value="SODIUM_PROLINE SYMPORTER"/>
    <property type="match status" value="1"/>
</dbReference>
<feature type="transmembrane region" description="Helical" evidence="14">
    <location>
        <begin position="164"/>
        <end position="186"/>
    </location>
</feature>
<accession>A0A1G9Z674</accession>
<feature type="transmembrane region" description="Helical" evidence="14">
    <location>
        <begin position="414"/>
        <end position="433"/>
    </location>
</feature>
<dbReference type="InterPro" id="IPR011851">
    <property type="entry name" value="Na/Pro_symporter"/>
</dbReference>
<feature type="transmembrane region" description="Helical" evidence="14">
    <location>
        <begin position="335"/>
        <end position="361"/>
    </location>
</feature>
<dbReference type="InterPro" id="IPR050277">
    <property type="entry name" value="Sodium:Solute_Symporter"/>
</dbReference>
<evidence type="ECO:0000256" key="1">
    <source>
        <dbReference type="ARBA" id="ARBA00004651"/>
    </source>
</evidence>
<dbReference type="Gene3D" id="1.20.1730.10">
    <property type="entry name" value="Sodium/glucose cotransporter"/>
    <property type="match status" value="1"/>
</dbReference>
<dbReference type="Pfam" id="PF00474">
    <property type="entry name" value="SSF"/>
    <property type="match status" value="1"/>
</dbReference>
<keyword evidence="3 14" id="KW-0813">Transport</keyword>
<keyword evidence="14" id="KW-0029">Amino-acid transport</keyword>
<dbReference type="GO" id="GO:0015193">
    <property type="term" value="F:L-proline transmembrane transporter activity"/>
    <property type="evidence" value="ECO:0007669"/>
    <property type="project" value="TreeGrafter"/>
</dbReference>
<dbReference type="InterPro" id="IPR018212">
    <property type="entry name" value="Na/solute_symporter_CS"/>
</dbReference>
<dbReference type="GO" id="GO:0031402">
    <property type="term" value="F:sodium ion binding"/>
    <property type="evidence" value="ECO:0007669"/>
    <property type="project" value="UniProtKB-UniRule"/>
</dbReference>
<proteinExistence type="inferred from homology"/>
<evidence type="ECO:0000256" key="7">
    <source>
        <dbReference type="ARBA" id="ARBA00022989"/>
    </source>
</evidence>
<comment type="function">
    <text evidence="14">Catalyzes the sodium-dependent uptake of extracellular L-proline.</text>
</comment>
<keyword evidence="5 14" id="KW-0812">Transmembrane</keyword>
<keyword evidence="16" id="KW-1185">Reference proteome</keyword>
<dbReference type="STRING" id="237069.SAMN05216498_1553"/>
<dbReference type="GO" id="GO:0005298">
    <property type="term" value="F:proline:sodium symporter activity"/>
    <property type="evidence" value="ECO:0007669"/>
    <property type="project" value="UniProtKB-UniRule"/>
</dbReference>
<feature type="transmembrane region" description="Helical" evidence="14">
    <location>
        <begin position="287"/>
        <end position="315"/>
    </location>
</feature>
<dbReference type="PANTHER" id="PTHR48086">
    <property type="entry name" value="SODIUM/PROLINE SYMPORTER-RELATED"/>
    <property type="match status" value="1"/>
</dbReference>
<evidence type="ECO:0000256" key="9">
    <source>
        <dbReference type="ARBA" id="ARBA00023065"/>
    </source>
</evidence>
<evidence type="ECO:0000256" key="12">
    <source>
        <dbReference type="ARBA" id="ARBA00033708"/>
    </source>
</evidence>
<dbReference type="RefSeq" id="WP_176752962.1">
    <property type="nucleotide sequence ID" value="NZ_BJVZ01000011.1"/>
</dbReference>
<dbReference type="PROSITE" id="PS50283">
    <property type="entry name" value="NA_SOLUT_SYMP_3"/>
    <property type="match status" value="1"/>
</dbReference>
<evidence type="ECO:0000256" key="6">
    <source>
        <dbReference type="ARBA" id="ARBA00022847"/>
    </source>
</evidence>
<keyword evidence="9 14" id="KW-0406">Ion transport</keyword>
<protein>
    <recommendedName>
        <fullName evidence="14">Sodium/proline symporter</fullName>
    </recommendedName>
    <alternativeName>
        <fullName evidence="14">Proline permease</fullName>
    </alternativeName>
</protein>
<evidence type="ECO:0000256" key="5">
    <source>
        <dbReference type="ARBA" id="ARBA00022692"/>
    </source>
</evidence>
<evidence type="ECO:0000256" key="3">
    <source>
        <dbReference type="ARBA" id="ARBA00022448"/>
    </source>
</evidence>
<dbReference type="InterPro" id="IPR001734">
    <property type="entry name" value="Na/solute_symporter"/>
</dbReference>
<name>A0A1G9Z674_9BACI</name>
<evidence type="ECO:0000256" key="14">
    <source>
        <dbReference type="RuleBase" id="RU366012"/>
    </source>
</evidence>
<sequence length="505" mass="55536">MDINPTYLTFILYLVMLIVIGFITYRMTNTLSDYILGGRKLNSWVTAFSAQASDFSGWLLLGLPGAAYAAGFGQWSLWIAVGLAIGAMVNWQYVARRLRVYTEYSNDAITLPEFFENRFRDRSNLLRIIAAAFILIFFLFYTASGLVAGAKLFEGTFGFEYHTALLIGATVIVGYTFLGGFLAVSWTDFIQGFLMFLALAVTAIYGLYEIGGFGALFDELASVNSSLTDAFEGTSYDHEKGIFWESAGAIGFLGIISALAWGLGYFGQPHILARFMAIRDRKEIRKARLIAMTMGVAIPLYGSLLVGMLGSVTIAEPLSDPEQVFIVLVEMTYNPWIAGVLLAAVLAAIMSTVDSQLLVSSSALTEDFYRKFFRKEASESELVWIGRVSVMVIALIALGLAWGEESSVLELVSYAWAGFGATFGPAVLFSLFWKRATRNGVLAGMLVGGITVFVWGFNETLAGILYELVPGFLLSSIAIVIFSLMDRKPSEDIIEEYEKVVKEEK</sequence>